<dbReference type="EMBL" id="BSDT01000001">
    <property type="protein sequence ID" value="GLI42398.1"/>
    <property type="molecule type" value="Genomic_DNA"/>
</dbReference>
<protein>
    <recommendedName>
        <fullName evidence="4">Sensory transduction regulator</fullName>
    </recommendedName>
</protein>
<dbReference type="InterPro" id="IPR019660">
    <property type="entry name" value="Put_sensory_transdc_reg_YbjN"/>
</dbReference>
<gene>
    <name evidence="2" type="ORF">GALLR39Z86_22480</name>
</gene>
<comment type="caution">
    <text evidence="2">The sequence shown here is derived from an EMBL/GenBank/DDBJ whole genome shotgun (WGS) entry which is preliminary data.</text>
</comment>
<accession>A0A9W6G8Z4</accession>
<dbReference type="Proteomes" id="UP001144313">
    <property type="component" value="Unassembled WGS sequence"/>
</dbReference>
<evidence type="ECO:0000313" key="2">
    <source>
        <dbReference type="EMBL" id="GLI42398.1"/>
    </source>
</evidence>
<keyword evidence="3" id="KW-1185">Reference proteome</keyword>
<evidence type="ECO:0008006" key="4">
    <source>
        <dbReference type="Google" id="ProtNLM"/>
    </source>
</evidence>
<name>A0A9W6G8Z4_9ACTN</name>
<dbReference type="Pfam" id="PF10722">
    <property type="entry name" value="YbjN"/>
    <property type="match status" value="1"/>
</dbReference>
<evidence type="ECO:0000256" key="1">
    <source>
        <dbReference type="SAM" id="MobiDB-lite"/>
    </source>
</evidence>
<sequence length="287" mass="32080">MNANVLPNTASDSHLGGKADNTMAWWRSRKRDAQQESIAEAVAEPDTELGGAAERAQARGSQPSAVPNPRAERHEDPELDTEEYEVDLEFASRELRHELTAEQLLLGPEHEQISEVDRWHLIKRDLEEIDPEFISDLEQIAADAVAQETDEAAPLDSDRIIAALKNLDIRYLVDENGGIVALWERHIVQVRAEGPDADILVLRARAYQTVPREWAERGYAAMNEWNRTRRFLKAYLGEPTDSGALPVFGEIQVPVRPGITTALLEELIDCGTAISGTFVEWLEGELL</sequence>
<proteinExistence type="predicted"/>
<evidence type="ECO:0000313" key="3">
    <source>
        <dbReference type="Proteomes" id="UP001144313"/>
    </source>
</evidence>
<reference evidence="2" key="1">
    <citation type="submission" date="2022-12" db="EMBL/GenBank/DDBJ databases">
        <title>Reference genome sequencing for broad-spectrum identification of bacterial and archaeal isolates by mass spectrometry.</title>
        <authorList>
            <person name="Sekiguchi Y."/>
            <person name="Tourlousse D.M."/>
        </authorList>
    </citation>
    <scope>NUCLEOTIDE SEQUENCE</scope>
    <source>
        <strain evidence="2">LLR39Z86</strain>
    </source>
</reference>
<dbReference type="AlphaFoldDB" id="A0A9W6G8Z4"/>
<organism evidence="2 3">
    <name type="scientific">Glycomyces algeriensis</name>
    <dbReference type="NCBI Taxonomy" id="256037"/>
    <lineage>
        <taxon>Bacteria</taxon>
        <taxon>Bacillati</taxon>
        <taxon>Actinomycetota</taxon>
        <taxon>Actinomycetes</taxon>
        <taxon>Glycomycetales</taxon>
        <taxon>Glycomycetaceae</taxon>
        <taxon>Glycomyces</taxon>
    </lineage>
</organism>
<feature type="region of interest" description="Disordered" evidence="1">
    <location>
        <begin position="26"/>
        <end position="81"/>
    </location>
</feature>